<dbReference type="SMART" id="SM01061">
    <property type="entry name" value="CAT_RBD"/>
    <property type="match status" value="1"/>
</dbReference>
<keyword evidence="4" id="KW-1185">Reference proteome</keyword>
<comment type="caution">
    <text evidence="3">The sequence shown here is derived from an EMBL/GenBank/DDBJ whole genome shotgun (WGS) entry which is preliminary data.</text>
</comment>
<evidence type="ECO:0000313" key="4">
    <source>
        <dbReference type="Proteomes" id="UP000295689"/>
    </source>
</evidence>
<proteinExistence type="predicted"/>
<dbReference type="InterPro" id="IPR036634">
    <property type="entry name" value="PRD_sf"/>
</dbReference>
<evidence type="ECO:0000259" key="2">
    <source>
        <dbReference type="PROSITE" id="PS51372"/>
    </source>
</evidence>
<feature type="domain" description="PRD" evidence="2">
    <location>
        <begin position="167"/>
        <end position="273"/>
    </location>
</feature>
<protein>
    <submittedName>
        <fullName evidence="3">BglG family transcriptional antiterminator</fullName>
    </submittedName>
</protein>
<reference evidence="3 4" key="1">
    <citation type="journal article" date="2015" name="Stand. Genomic Sci.">
        <title>Genomic Encyclopedia of Bacterial and Archaeal Type Strains, Phase III: the genomes of soil and plant-associated and newly described type strains.</title>
        <authorList>
            <person name="Whitman W.B."/>
            <person name="Woyke T."/>
            <person name="Klenk H.P."/>
            <person name="Zhou Y."/>
            <person name="Lilburn T.G."/>
            <person name="Beck B.J."/>
            <person name="De Vos P."/>
            <person name="Vandamme P."/>
            <person name="Eisen J.A."/>
            <person name="Garrity G."/>
            <person name="Hugenholtz P."/>
            <person name="Kyrpides N.C."/>
        </authorList>
    </citation>
    <scope>NUCLEOTIDE SEQUENCE [LARGE SCALE GENOMIC DNA]</scope>
    <source>
        <strain evidence="3 4">CV53</strain>
    </source>
</reference>
<dbReference type="EMBL" id="SLVV01000002">
    <property type="protein sequence ID" value="TCN27516.1"/>
    <property type="molecule type" value="Genomic_DNA"/>
</dbReference>
<dbReference type="Gene3D" id="2.30.24.10">
    <property type="entry name" value="CAT RNA-binding domain"/>
    <property type="match status" value="1"/>
</dbReference>
<dbReference type="PANTHER" id="PTHR30185">
    <property type="entry name" value="CRYPTIC BETA-GLUCOSIDE BGL OPERON ANTITERMINATOR"/>
    <property type="match status" value="1"/>
</dbReference>
<evidence type="ECO:0000256" key="1">
    <source>
        <dbReference type="ARBA" id="ARBA00022737"/>
    </source>
</evidence>
<dbReference type="AlphaFoldDB" id="A0A4R2BKL4"/>
<dbReference type="SUPFAM" id="SSF50151">
    <property type="entry name" value="SacY-like RNA-binding domain"/>
    <property type="match status" value="1"/>
</dbReference>
<keyword evidence="1" id="KW-0677">Repeat</keyword>
<sequence>MKLKKILNNNAVLVTDGDGEKVAFGAGIAYGKKKNDLIHFQKVEKLFVMKENEKFQQLVSRIPEEHFIISEEIISYAEHYLGSKLNEHIHIALTDHVSFAIDRIKQGIYLENKLLNEIKILYRREYEIGLWAISRIKEKYDIDMTVDEAAYIALHIHTMKPQGGNYRTTIRQTTIIKDIVQIIIENFGIYLSEDDLSYQRLISHLRFVLSRVSHCEFPVMDKEMLGMIQKKFPLSYNCAKIIEEKINKRYEFKLPETELGFISLHIERLRKKA</sequence>
<dbReference type="InterPro" id="IPR050661">
    <property type="entry name" value="BglG_antiterminators"/>
</dbReference>
<dbReference type="RefSeq" id="WP_132002515.1">
    <property type="nucleotide sequence ID" value="NZ_JABUHM010000001.1"/>
</dbReference>
<dbReference type="InterPro" id="IPR004341">
    <property type="entry name" value="CAT_RNA-bd_dom"/>
</dbReference>
<dbReference type="PANTHER" id="PTHR30185:SF15">
    <property type="entry name" value="CRYPTIC BETA-GLUCOSIDE BGL OPERON ANTITERMINATOR"/>
    <property type="match status" value="1"/>
</dbReference>
<dbReference type="Pfam" id="PF03123">
    <property type="entry name" value="CAT_RBD"/>
    <property type="match status" value="1"/>
</dbReference>
<dbReference type="InterPro" id="IPR036650">
    <property type="entry name" value="CAT_RNA-bd_dom_sf"/>
</dbReference>
<dbReference type="GO" id="GO:0006355">
    <property type="term" value="P:regulation of DNA-templated transcription"/>
    <property type="evidence" value="ECO:0007669"/>
    <property type="project" value="InterPro"/>
</dbReference>
<dbReference type="Pfam" id="PF00874">
    <property type="entry name" value="PRD"/>
    <property type="match status" value="2"/>
</dbReference>
<dbReference type="InterPro" id="IPR011608">
    <property type="entry name" value="PRD"/>
</dbReference>
<organism evidence="3 4">
    <name type="scientific">Mesobacillus foraminis</name>
    <dbReference type="NCBI Taxonomy" id="279826"/>
    <lineage>
        <taxon>Bacteria</taxon>
        <taxon>Bacillati</taxon>
        <taxon>Bacillota</taxon>
        <taxon>Bacilli</taxon>
        <taxon>Bacillales</taxon>
        <taxon>Bacillaceae</taxon>
        <taxon>Mesobacillus</taxon>
    </lineage>
</organism>
<accession>A0A4R2BKL4</accession>
<dbReference type="SUPFAM" id="SSF63520">
    <property type="entry name" value="PTS-regulatory domain, PRD"/>
    <property type="match status" value="2"/>
</dbReference>
<dbReference type="Gene3D" id="1.10.1790.10">
    <property type="entry name" value="PRD domain"/>
    <property type="match status" value="2"/>
</dbReference>
<evidence type="ECO:0000313" key="3">
    <source>
        <dbReference type="EMBL" id="TCN27516.1"/>
    </source>
</evidence>
<gene>
    <name evidence="3" type="ORF">EV146_102470</name>
</gene>
<feature type="domain" description="PRD" evidence="2">
    <location>
        <begin position="61"/>
        <end position="166"/>
    </location>
</feature>
<name>A0A4R2BKL4_9BACI</name>
<dbReference type="PROSITE" id="PS51372">
    <property type="entry name" value="PRD_2"/>
    <property type="match status" value="2"/>
</dbReference>
<dbReference type="Proteomes" id="UP000295689">
    <property type="component" value="Unassembled WGS sequence"/>
</dbReference>
<dbReference type="GO" id="GO:0003723">
    <property type="term" value="F:RNA binding"/>
    <property type="evidence" value="ECO:0007669"/>
    <property type="project" value="InterPro"/>
</dbReference>